<feature type="coiled-coil region" evidence="1">
    <location>
        <begin position="97"/>
        <end position="221"/>
    </location>
</feature>
<keyword evidence="4" id="KW-1185">Reference proteome</keyword>
<evidence type="ECO:0000256" key="1">
    <source>
        <dbReference type="SAM" id="Coils"/>
    </source>
</evidence>
<organism evidence="3 4">
    <name type="scientific">Symbiodinium natans</name>
    <dbReference type="NCBI Taxonomy" id="878477"/>
    <lineage>
        <taxon>Eukaryota</taxon>
        <taxon>Sar</taxon>
        <taxon>Alveolata</taxon>
        <taxon>Dinophyceae</taxon>
        <taxon>Suessiales</taxon>
        <taxon>Symbiodiniaceae</taxon>
        <taxon>Symbiodinium</taxon>
    </lineage>
</organism>
<keyword evidence="1" id="KW-0175">Coiled coil</keyword>
<comment type="caution">
    <text evidence="3">The sequence shown here is derived from an EMBL/GenBank/DDBJ whole genome shotgun (WGS) entry which is preliminary data.</text>
</comment>
<gene>
    <name evidence="3" type="ORF">SNAT2548_LOCUS6865</name>
</gene>
<name>A0A812JR38_9DINO</name>
<proteinExistence type="predicted"/>
<dbReference type="Proteomes" id="UP000604046">
    <property type="component" value="Unassembled WGS sequence"/>
</dbReference>
<accession>A0A812JR38</accession>
<evidence type="ECO:0000313" key="3">
    <source>
        <dbReference type="EMBL" id="CAE7208986.1"/>
    </source>
</evidence>
<feature type="region of interest" description="Disordered" evidence="2">
    <location>
        <begin position="233"/>
        <end position="272"/>
    </location>
</feature>
<evidence type="ECO:0000313" key="4">
    <source>
        <dbReference type="Proteomes" id="UP000604046"/>
    </source>
</evidence>
<dbReference type="OrthoDB" id="443854at2759"/>
<reference evidence="3" key="1">
    <citation type="submission" date="2021-02" db="EMBL/GenBank/DDBJ databases">
        <authorList>
            <person name="Dougan E. K."/>
            <person name="Rhodes N."/>
            <person name="Thang M."/>
            <person name="Chan C."/>
        </authorList>
    </citation>
    <scope>NUCLEOTIDE SEQUENCE</scope>
</reference>
<dbReference type="EMBL" id="CAJNDS010000466">
    <property type="protein sequence ID" value="CAE7208986.1"/>
    <property type="molecule type" value="Genomic_DNA"/>
</dbReference>
<protein>
    <submittedName>
        <fullName evidence="3">Uncharacterized protein</fullName>
    </submittedName>
</protein>
<evidence type="ECO:0000256" key="2">
    <source>
        <dbReference type="SAM" id="MobiDB-lite"/>
    </source>
</evidence>
<sequence length="362" mass="41363">MVHEEAEAASRAYEQQLASMLAVRDSLQAQLQAAVRVQTDLREHLDAERDGRAELEVAGERELVAWEKNKAMTHSPGTEVQSVRDAQRLQQHLNAEAVLCEREAAALRDRMEELEEEMQAAEESQQRCAVALGAAGCEWSLLHEEAEEAEQAASVKNAEIQRVTRQAREIQAQVHGVKEDILQCRQDHMALELKQERDFLHEEVQQEVNRQDDLYMELDEARRSRSLFQCLFPRKTSQPPLPPPSSAPPMRTRPQPLLRTAPTFQESNSGARLGYSESKSMTIGNLDWCARFAVMNEAWGHDAARSLFEIWQRGLERSLGLCMLRVHDAAATQAACHQHWAFRVRRKDRRKDKVQEILPVRH</sequence>
<dbReference type="AlphaFoldDB" id="A0A812JR38"/>